<evidence type="ECO:0008006" key="5">
    <source>
        <dbReference type="Google" id="ProtNLM"/>
    </source>
</evidence>
<dbReference type="PANTHER" id="PTHR37198">
    <property type="entry name" value="NUCLEOLIN"/>
    <property type="match status" value="1"/>
</dbReference>
<evidence type="ECO:0000313" key="3">
    <source>
        <dbReference type="EMBL" id="KAK1315754.1"/>
    </source>
</evidence>
<reference evidence="3" key="1">
    <citation type="journal article" date="2023" name="Nat. Commun.">
        <title>Diploid and tetraploid genomes of Acorus and the evolution of monocots.</title>
        <authorList>
            <person name="Ma L."/>
            <person name="Liu K.W."/>
            <person name="Li Z."/>
            <person name="Hsiao Y.Y."/>
            <person name="Qi Y."/>
            <person name="Fu T."/>
            <person name="Tang G.D."/>
            <person name="Zhang D."/>
            <person name="Sun W.H."/>
            <person name="Liu D.K."/>
            <person name="Li Y."/>
            <person name="Chen G.Z."/>
            <person name="Liu X.D."/>
            <person name="Liao X.Y."/>
            <person name="Jiang Y.T."/>
            <person name="Yu X."/>
            <person name="Hao Y."/>
            <person name="Huang J."/>
            <person name="Zhao X.W."/>
            <person name="Ke S."/>
            <person name="Chen Y.Y."/>
            <person name="Wu W.L."/>
            <person name="Hsu J.L."/>
            <person name="Lin Y.F."/>
            <person name="Huang M.D."/>
            <person name="Li C.Y."/>
            <person name="Huang L."/>
            <person name="Wang Z.W."/>
            <person name="Zhao X."/>
            <person name="Zhong W.Y."/>
            <person name="Peng D.H."/>
            <person name="Ahmad S."/>
            <person name="Lan S."/>
            <person name="Zhang J.S."/>
            <person name="Tsai W.C."/>
            <person name="Van de Peer Y."/>
            <person name="Liu Z.J."/>
        </authorList>
    </citation>
    <scope>NUCLEOTIDE SEQUENCE</scope>
    <source>
        <strain evidence="3">CP</strain>
    </source>
</reference>
<keyword evidence="2" id="KW-0812">Transmembrane</keyword>
<feature type="region of interest" description="Disordered" evidence="1">
    <location>
        <begin position="101"/>
        <end position="130"/>
    </location>
</feature>
<protein>
    <recommendedName>
        <fullName evidence="5">Transmembrane protein</fullName>
    </recommendedName>
</protein>
<evidence type="ECO:0000256" key="2">
    <source>
        <dbReference type="SAM" id="Phobius"/>
    </source>
</evidence>
<name>A0AAV9EQK8_ACOCL</name>
<feature type="region of interest" description="Disordered" evidence="1">
    <location>
        <begin position="148"/>
        <end position="186"/>
    </location>
</feature>
<proteinExistence type="predicted"/>
<reference evidence="3" key="2">
    <citation type="submission" date="2023-06" db="EMBL/GenBank/DDBJ databases">
        <authorList>
            <person name="Ma L."/>
            <person name="Liu K.-W."/>
            <person name="Li Z."/>
            <person name="Hsiao Y.-Y."/>
            <person name="Qi Y."/>
            <person name="Fu T."/>
            <person name="Tang G."/>
            <person name="Zhang D."/>
            <person name="Sun W.-H."/>
            <person name="Liu D.-K."/>
            <person name="Li Y."/>
            <person name="Chen G.-Z."/>
            <person name="Liu X.-D."/>
            <person name="Liao X.-Y."/>
            <person name="Jiang Y.-T."/>
            <person name="Yu X."/>
            <person name="Hao Y."/>
            <person name="Huang J."/>
            <person name="Zhao X.-W."/>
            <person name="Ke S."/>
            <person name="Chen Y.-Y."/>
            <person name="Wu W.-L."/>
            <person name="Hsu J.-L."/>
            <person name="Lin Y.-F."/>
            <person name="Huang M.-D."/>
            <person name="Li C.-Y."/>
            <person name="Huang L."/>
            <person name="Wang Z.-W."/>
            <person name="Zhao X."/>
            <person name="Zhong W.-Y."/>
            <person name="Peng D.-H."/>
            <person name="Ahmad S."/>
            <person name="Lan S."/>
            <person name="Zhang J.-S."/>
            <person name="Tsai W.-C."/>
            <person name="Van De Peer Y."/>
            <person name="Liu Z.-J."/>
        </authorList>
    </citation>
    <scope>NUCLEOTIDE SEQUENCE</scope>
    <source>
        <strain evidence="3">CP</strain>
        <tissue evidence="3">Leaves</tissue>
    </source>
</reference>
<dbReference type="EMBL" id="JAUJYO010000005">
    <property type="protein sequence ID" value="KAK1315754.1"/>
    <property type="molecule type" value="Genomic_DNA"/>
</dbReference>
<evidence type="ECO:0000256" key="1">
    <source>
        <dbReference type="SAM" id="MobiDB-lite"/>
    </source>
</evidence>
<dbReference type="PANTHER" id="PTHR37198:SF1">
    <property type="entry name" value="NUCLEOLIN"/>
    <property type="match status" value="1"/>
</dbReference>
<feature type="transmembrane region" description="Helical" evidence="2">
    <location>
        <begin position="39"/>
        <end position="62"/>
    </location>
</feature>
<feature type="compositionally biased region" description="Basic and acidic residues" evidence="1">
    <location>
        <begin position="148"/>
        <end position="165"/>
    </location>
</feature>
<keyword evidence="2" id="KW-0472">Membrane</keyword>
<keyword evidence="2" id="KW-1133">Transmembrane helix</keyword>
<gene>
    <name evidence="3" type="ORF">QJS10_CPA05g01215</name>
</gene>
<dbReference type="Proteomes" id="UP001180020">
    <property type="component" value="Unassembled WGS sequence"/>
</dbReference>
<evidence type="ECO:0000313" key="4">
    <source>
        <dbReference type="Proteomes" id="UP001180020"/>
    </source>
</evidence>
<sequence>MDDQKIGEPSILSRGWNLGKKIMIAGAVITSAPVVLPPLMIFSAVGLAFAVPFGALFAGYACTDKIMSSLLPPPEFLHNVGEGTEDEEEIIDEGEDGQEMETVDYGEEPSSLRISDEERVSDGADGESEVAPPVVAQEDFLEIEELKDREEDAKEMETADSEKEPSVQMSNYASAADEERTSEDVDVESTVLLPAIAHEFAFEELKDRDDDEKEMETADSGKEPSVQMSNYASTADEERTSEDVDVESIMSPSAIVHEELYDEQKIWEQVVALRRIVGYRDALQTSYVEELKALYIFTGVEPPTSFKDPSSLVEVNDKLRFLKSVIGVK</sequence>
<keyword evidence="4" id="KW-1185">Reference proteome</keyword>
<comment type="caution">
    <text evidence="3">The sequence shown here is derived from an EMBL/GenBank/DDBJ whole genome shotgun (WGS) entry which is preliminary data.</text>
</comment>
<feature type="region of interest" description="Disordered" evidence="1">
    <location>
        <begin position="203"/>
        <end position="245"/>
    </location>
</feature>
<organism evidence="3 4">
    <name type="scientific">Acorus calamus</name>
    <name type="common">Sweet flag</name>
    <dbReference type="NCBI Taxonomy" id="4465"/>
    <lineage>
        <taxon>Eukaryota</taxon>
        <taxon>Viridiplantae</taxon>
        <taxon>Streptophyta</taxon>
        <taxon>Embryophyta</taxon>
        <taxon>Tracheophyta</taxon>
        <taxon>Spermatophyta</taxon>
        <taxon>Magnoliopsida</taxon>
        <taxon>Liliopsida</taxon>
        <taxon>Acoraceae</taxon>
        <taxon>Acorus</taxon>
    </lineage>
</organism>
<accession>A0AAV9EQK8</accession>
<dbReference type="AlphaFoldDB" id="A0AAV9EQK8"/>